<dbReference type="GO" id="GO:0051082">
    <property type="term" value="F:unfolded protein binding"/>
    <property type="evidence" value="ECO:0007669"/>
    <property type="project" value="InterPro"/>
</dbReference>
<dbReference type="InterPro" id="IPR004961">
    <property type="entry name" value="Lipase_chaperone"/>
</dbReference>
<keyword evidence="7" id="KW-1133">Transmembrane helix</keyword>
<evidence type="ECO:0000256" key="8">
    <source>
        <dbReference type="ARBA" id="ARBA00023098"/>
    </source>
</evidence>
<evidence type="ECO:0000256" key="1">
    <source>
        <dbReference type="ARBA" id="ARBA00004383"/>
    </source>
</evidence>
<evidence type="ECO:0000256" key="10">
    <source>
        <dbReference type="ARBA" id="ARBA00023186"/>
    </source>
</evidence>
<evidence type="ECO:0000256" key="11">
    <source>
        <dbReference type="ARBA" id="ARBA00030948"/>
    </source>
</evidence>
<sequence length="342" mass="37841">MGIALVGLVAWRALAPRAAPAAEDTAPIVAPGVSVPPPDAPWHARSDPGAPQSGSAPEASQLKAQFLMAKARQTLGQAYERSASHGDFALAPGRILKSLLERRCGLVQRHAQALAVDAAGLCRELLFAAVKERLALSSNVSEARFWELLTQVDEAYERLVVADPSTARDEAFRAAFERFREARRGIVGADLDRRLFGLADEVLRLPFQVEDLLHDPKTSAEQKLAAYEETLQRIERESGVRLASVVEPLELAKHALRLQEAAGPLGPEQRQAVLARYAGPETAERYLANQQEQQDRSERLHAFNQERDALLEQLARAGLGPEQRRQRMAEIDQQLFEKYRLQ</sequence>
<comment type="caution">
    <text evidence="15">The sequence shown here is derived from an EMBL/GenBank/DDBJ whole genome shotgun (WGS) entry which is preliminary data.</text>
</comment>
<dbReference type="GO" id="GO:0005886">
    <property type="term" value="C:plasma membrane"/>
    <property type="evidence" value="ECO:0007669"/>
    <property type="project" value="UniProtKB-SubCell"/>
</dbReference>
<evidence type="ECO:0000256" key="2">
    <source>
        <dbReference type="ARBA" id="ARBA00010358"/>
    </source>
</evidence>
<reference evidence="15 16" key="1">
    <citation type="submission" date="2014-04" db="EMBL/GenBank/DDBJ databases">
        <title>Genome assembly of Hyalangium minutum DSM 14724.</title>
        <authorList>
            <person name="Sharma G."/>
            <person name="Subramanian S."/>
        </authorList>
    </citation>
    <scope>NUCLEOTIDE SEQUENCE [LARGE SCALE GENOMIC DNA]</scope>
    <source>
        <strain evidence="15 16">DSM 14724</strain>
    </source>
</reference>
<keyword evidence="5" id="KW-0812">Transmembrane</keyword>
<dbReference type="Proteomes" id="UP000028725">
    <property type="component" value="Unassembled WGS sequence"/>
</dbReference>
<comment type="similarity">
    <text evidence="2">Belongs to the lipase chaperone family.</text>
</comment>
<dbReference type="GO" id="GO:0016042">
    <property type="term" value="P:lipid catabolic process"/>
    <property type="evidence" value="ECO:0007669"/>
    <property type="project" value="UniProtKB-KW"/>
</dbReference>
<keyword evidence="8" id="KW-0443">Lipid metabolism</keyword>
<dbReference type="AlphaFoldDB" id="A0A085WRQ6"/>
<feature type="signal peptide" evidence="14">
    <location>
        <begin position="1"/>
        <end position="21"/>
    </location>
</feature>
<keyword evidence="16" id="KW-1185">Reference proteome</keyword>
<protein>
    <recommendedName>
        <fullName evidence="11">Lipase helper protein</fullName>
    </recommendedName>
    <alternativeName>
        <fullName evidence="12">Lipase modulator</fullName>
    </alternativeName>
</protein>
<evidence type="ECO:0000256" key="14">
    <source>
        <dbReference type="SAM" id="SignalP"/>
    </source>
</evidence>
<keyword evidence="10" id="KW-0143">Chaperone</keyword>
<keyword evidence="6" id="KW-0442">Lipid degradation</keyword>
<keyword evidence="14" id="KW-0732">Signal</keyword>
<proteinExistence type="inferred from homology"/>
<keyword evidence="4" id="KW-0997">Cell inner membrane</keyword>
<dbReference type="Pfam" id="PF03280">
    <property type="entry name" value="Lipase_chap"/>
    <property type="match status" value="1"/>
</dbReference>
<dbReference type="GO" id="GO:0006457">
    <property type="term" value="P:protein folding"/>
    <property type="evidence" value="ECO:0007669"/>
    <property type="project" value="InterPro"/>
</dbReference>
<accession>A0A085WRQ6</accession>
<evidence type="ECO:0000313" key="15">
    <source>
        <dbReference type="EMBL" id="KFE70369.1"/>
    </source>
</evidence>
<feature type="region of interest" description="Disordered" evidence="13">
    <location>
        <begin position="28"/>
        <end position="57"/>
    </location>
</feature>
<feature type="chain" id="PRO_5001800190" description="Lipase helper protein" evidence="14">
    <location>
        <begin position="22"/>
        <end position="342"/>
    </location>
</feature>
<dbReference type="STRING" id="394096.DB31_5411"/>
<keyword evidence="3" id="KW-1003">Cell membrane</keyword>
<evidence type="ECO:0000256" key="9">
    <source>
        <dbReference type="ARBA" id="ARBA00023136"/>
    </source>
</evidence>
<evidence type="ECO:0000256" key="13">
    <source>
        <dbReference type="SAM" id="MobiDB-lite"/>
    </source>
</evidence>
<dbReference type="SUPFAM" id="SSF158855">
    <property type="entry name" value="Lipase chaperone-like"/>
    <property type="match status" value="1"/>
</dbReference>
<evidence type="ECO:0000256" key="12">
    <source>
        <dbReference type="ARBA" id="ARBA00031542"/>
    </source>
</evidence>
<name>A0A085WRQ6_9BACT</name>
<organism evidence="15 16">
    <name type="scientific">Hyalangium minutum</name>
    <dbReference type="NCBI Taxonomy" id="394096"/>
    <lineage>
        <taxon>Bacteria</taxon>
        <taxon>Pseudomonadati</taxon>
        <taxon>Myxococcota</taxon>
        <taxon>Myxococcia</taxon>
        <taxon>Myxococcales</taxon>
        <taxon>Cystobacterineae</taxon>
        <taxon>Archangiaceae</taxon>
        <taxon>Hyalangium</taxon>
    </lineage>
</organism>
<evidence type="ECO:0000256" key="5">
    <source>
        <dbReference type="ARBA" id="ARBA00022692"/>
    </source>
</evidence>
<gene>
    <name evidence="15" type="ORF">DB31_5411</name>
</gene>
<dbReference type="EMBL" id="JMCB01000003">
    <property type="protein sequence ID" value="KFE70369.1"/>
    <property type="molecule type" value="Genomic_DNA"/>
</dbReference>
<evidence type="ECO:0000256" key="7">
    <source>
        <dbReference type="ARBA" id="ARBA00022989"/>
    </source>
</evidence>
<evidence type="ECO:0000256" key="6">
    <source>
        <dbReference type="ARBA" id="ARBA00022963"/>
    </source>
</evidence>
<keyword evidence="9" id="KW-0472">Membrane</keyword>
<evidence type="ECO:0000256" key="3">
    <source>
        <dbReference type="ARBA" id="ARBA00022475"/>
    </source>
</evidence>
<comment type="subcellular location">
    <subcellularLocation>
        <location evidence="1">Cell inner membrane</location>
        <topology evidence="1">Single-pass membrane protein</topology>
        <orientation evidence="1">Periplasmic side</orientation>
    </subcellularLocation>
</comment>
<evidence type="ECO:0000256" key="4">
    <source>
        <dbReference type="ARBA" id="ARBA00022519"/>
    </source>
</evidence>
<evidence type="ECO:0000313" key="16">
    <source>
        <dbReference type="Proteomes" id="UP000028725"/>
    </source>
</evidence>